<proteinExistence type="inferred from homology"/>
<dbReference type="GO" id="GO:0016705">
    <property type="term" value="F:oxidoreductase activity, acting on paired donors, with incorporation or reduction of molecular oxygen"/>
    <property type="evidence" value="ECO:0007669"/>
    <property type="project" value="InterPro"/>
</dbReference>
<feature type="transmembrane region" description="Helical" evidence="15">
    <location>
        <begin position="326"/>
        <end position="353"/>
    </location>
</feature>
<dbReference type="GO" id="GO:0020037">
    <property type="term" value="F:heme binding"/>
    <property type="evidence" value="ECO:0007669"/>
    <property type="project" value="InterPro"/>
</dbReference>
<dbReference type="PRINTS" id="PR00463">
    <property type="entry name" value="EP450I"/>
</dbReference>
<dbReference type="EMBL" id="JAPWDV010000001">
    <property type="protein sequence ID" value="KAJ6223022.1"/>
    <property type="molecule type" value="Genomic_DNA"/>
</dbReference>
<feature type="transmembrane region" description="Helical" evidence="15">
    <location>
        <begin position="6"/>
        <end position="21"/>
    </location>
</feature>
<dbReference type="PANTHER" id="PTHR24292:SF54">
    <property type="entry name" value="CYP9F3-RELATED"/>
    <property type="match status" value="1"/>
</dbReference>
<organism evidence="16 17">
    <name type="scientific">Blomia tropicalis</name>
    <name type="common">Mite</name>
    <dbReference type="NCBI Taxonomy" id="40697"/>
    <lineage>
        <taxon>Eukaryota</taxon>
        <taxon>Metazoa</taxon>
        <taxon>Ecdysozoa</taxon>
        <taxon>Arthropoda</taxon>
        <taxon>Chelicerata</taxon>
        <taxon>Arachnida</taxon>
        <taxon>Acari</taxon>
        <taxon>Acariformes</taxon>
        <taxon>Sarcoptiformes</taxon>
        <taxon>Astigmata</taxon>
        <taxon>Glycyphagoidea</taxon>
        <taxon>Echimyopodidae</taxon>
        <taxon>Blomia</taxon>
    </lineage>
</organism>
<keyword evidence="7" id="KW-0256">Endoplasmic reticulum</keyword>
<dbReference type="InterPro" id="IPR036396">
    <property type="entry name" value="Cyt_P450_sf"/>
</dbReference>
<comment type="caution">
    <text evidence="16">The sequence shown here is derived from an EMBL/GenBank/DDBJ whole genome shotgun (WGS) entry which is preliminary data.</text>
</comment>
<feature type="binding site" description="axial binding residue" evidence="13">
    <location>
        <position position="477"/>
    </location>
    <ligand>
        <name>heme</name>
        <dbReference type="ChEBI" id="CHEBI:30413"/>
    </ligand>
    <ligandPart>
        <name>Fe</name>
        <dbReference type="ChEBI" id="CHEBI:18248"/>
    </ligandPart>
</feature>
<dbReference type="InterPro" id="IPR002401">
    <property type="entry name" value="Cyt_P450_E_grp-I"/>
</dbReference>
<evidence type="ECO:0000256" key="4">
    <source>
        <dbReference type="ARBA" id="ARBA00010617"/>
    </source>
</evidence>
<evidence type="ECO:0000256" key="12">
    <source>
        <dbReference type="ARBA" id="ARBA00023136"/>
    </source>
</evidence>
<evidence type="ECO:0000256" key="6">
    <source>
        <dbReference type="ARBA" id="ARBA00022723"/>
    </source>
</evidence>
<dbReference type="CDD" id="cd11055">
    <property type="entry name" value="CYP3A-like"/>
    <property type="match status" value="1"/>
</dbReference>
<evidence type="ECO:0000256" key="3">
    <source>
        <dbReference type="ARBA" id="ARBA00004406"/>
    </source>
</evidence>
<evidence type="ECO:0000256" key="2">
    <source>
        <dbReference type="ARBA" id="ARBA00004174"/>
    </source>
</evidence>
<dbReference type="SUPFAM" id="SSF48264">
    <property type="entry name" value="Cytochrome P450"/>
    <property type="match status" value="1"/>
</dbReference>
<keyword evidence="15" id="KW-0812">Transmembrane</keyword>
<keyword evidence="6 13" id="KW-0479">Metal-binding</keyword>
<dbReference type="GO" id="GO:0005506">
    <property type="term" value="F:iron ion binding"/>
    <property type="evidence" value="ECO:0007669"/>
    <property type="project" value="InterPro"/>
</dbReference>
<dbReference type="GO" id="GO:0004497">
    <property type="term" value="F:monooxygenase activity"/>
    <property type="evidence" value="ECO:0007669"/>
    <property type="project" value="UniProtKB-KW"/>
</dbReference>
<evidence type="ECO:0000256" key="13">
    <source>
        <dbReference type="PIRSR" id="PIRSR602401-1"/>
    </source>
</evidence>
<gene>
    <name evidence="16" type="ORF">RDWZM_001567</name>
</gene>
<sequence>MDLWTILLQIFVVGIFIYYYFNRKFSYWNERGVKGPSPSIPFGNVLSFFRDGQVKIEKDWLQKYGKLYGNYQMTAPILTVIEPELIKQVLVKDFHIFVNRDKLLFDHEIFNHNLFNSEDEQWRRIRSITSPTFTSGKLRGMQMLMDRCVDKLANYFDRIIDSPKNGCLNAKEVVTGFTIDVIASTSFATETNANGDLSSDNIFVEHGTELMDFKAWRILAFFALPIKVNRWLDNSLGFSDWRFNFFVNLSRTIIHQRKNGKNKRNDLIQLLMDSFVYENQLKGNNYESLTASADHDMKEAENVPVENTNPSSNNTSDKRTLTENEIIAQCIIFFIAGFETTATTISNVFYYLAINPDIQDRLCEELQILNEMDVNSREYFDKVNSELPYLDAIIKETLRLNPPLTRLQRRVGIHGYKLGGIPLDKDIEINIPTYALHHCEDFYPEPDRFNPERFMPENKHLLIPYTYLPFGGGPRNCVGMRFAYQEIKLCLAKIVRSYQFDKTSETKIPLEYSKIALLTCKNIPLKVSRR</sequence>
<dbReference type="PROSITE" id="PS00086">
    <property type="entry name" value="CYTOCHROME_P450"/>
    <property type="match status" value="1"/>
</dbReference>
<reference evidence="16" key="1">
    <citation type="submission" date="2022-12" db="EMBL/GenBank/DDBJ databases">
        <title>Genome assemblies of Blomia tropicalis.</title>
        <authorList>
            <person name="Cui Y."/>
        </authorList>
    </citation>
    <scope>NUCLEOTIDE SEQUENCE</scope>
    <source>
        <tissue evidence="16">Adult mites</tissue>
    </source>
</reference>
<protein>
    <recommendedName>
        <fullName evidence="18">Cytochrome P450</fullName>
    </recommendedName>
</protein>
<keyword evidence="12 15" id="KW-0472">Membrane</keyword>
<keyword evidence="10 13" id="KW-0408">Iron</keyword>
<keyword evidence="11 14" id="KW-0503">Monooxygenase</keyword>
<evidence type="ECO:0000313" key="16">
    <source>
        <dbReference type="EMBL" id="KAJ6223022.1"/>
    </source>
</evidence>
<comment type="cofactor">
    <cofactor evidence="1 13">
        <name>heme</name>
        <dbReference type="ChEBI" id="CHEBI:30413"/>
    </cofactor>
</comment>
<dbReference type="Proteomes" id="UP001142055">
    <property type="component" value="Chromosome 1"/>
</dbReference>
<dbReference type="GO" id="GO:0005789">
    <property type="term" value="C:endoplasmic reticulum membrane"/>
    <property type="evidence" value="ECO:0007669"/>
    <property type="project" value="UniProtKB-SubCell"/>
</dbReference>
<dbReference type="InterPro" id="IPR017972">
    <property type="entry name" value="Cyt_P450_CS"/>
</dbReference>
<dbReference type="PANTHER" id="PTHR24292">
    <property type="entry name" value="CYTOCHROME P450"/>
    <property type="match status" value="1"/>
</dbReference>
<dbReference type="AlphaFoldDB" id="A0A9Q0MEN5"/>
<evidence type="ECO:0000256" key="7">
    <source>
        <dbReference type="ARBA" id="ARBA00022824"/>
    </source>
</evidence>
<evidence type="ECO:0000256" key="10">
    <source>
        <dbReference type="ARBA" id="ARBA00023004"/>
    </source>
</evidence>
<keyword evidence="15" id="KW-1133">Transmembrane helix</keyword>
<name>A0A9Q0MEN5_BLOTA</name>
<dbReference type="Pfam" id="PF00067">
    <property type="entry name" value="p450"/>
    <property type="match status" value="1"/>
</dbReference>
<keyword evidence="5 13" id="KW-0349">Heme</keyword>
<evidence type="ECO:0000256" key="15">
    <source>
        <dbReference type="SAM" id="Phobius"/>
    </source>
</evidence>
<dbReference type="InterPro" id="IPR050476">
    <property type="entry name" value="Insect_CytP450_Detox"/>
</dbReference>
<dbReference type="InterPro" id="IPR001128">
    <property type="entry name" value="Cyt_P450"/>
</dbReference>
<dbReference type="Gene3D" id="1.10.630.10">
    <property type="entry name" value="Cytochrome P450"/>
    <property type="match status" value="1"/>
</dbReference>
<keyword evidence="8" id="KW-0492">Microsome</keyword>
<accession>A0A9Q0MEN5</accession>
<evidence type="ECO:0000313" key="17">
    <source>
        <dbReference type="Proteomes" id="UP001142055"/>
    </source>
</evidence>
<evidence type="ECO:0000256" key="14">
    <source>
        <dbReference type="RuleBase" id="RU000461"/>
    </source>
</evidence>
<evidence type="ECO:0000256" key="8">
    <source>
        <dbReference type="ARBA" id="ARBA00022848"/>
    </source>
</evidence>
<comment type="subcellular location">
    <subcellularLocation>
        <location evidence="3">Endoplasmic reticulum membrane</location>
        <topology evidence="3">Peripheral membrane protein</topology>
    </subcellularLocation>
    <subcellularLocation>
        <location evidence="2">Microsome membrane</location>
        <topology evidence="2">Peripheral membrane protein</topology>
    </subcellularLocation>
</comment>
<keyword evidence="9 14" id="KW-0560">Oxidoreductase</keyword>
<evidence type="ECO:0000256" key="5">
    <source>
        <dbReference type="ARBA" id="ARBA00022617"/>
    </source>
</evidence>
<dbReference type="PRINTS" id="PR00385">
    <property type="entry name" value="P450"/>
</dbReference>
<evidence type="ECO:0000256" key="1">
    <source>
        <dbReference type="ARBA" id="ARBA00001971"/>
    </source>
</evidence>
<evidence type="ECO:0000256" key="11">
    <source>
        <dbReference type="ARBA" id="ARBA00023033"/>
    </source>
</evidence>
<keyword evidence="17" id="KW-1185">Reference proteome</keyword>
<evidence type="ECO:0008006" key="18">
    <source>
        <dbReference type="Google" id="ProtNLM"/>
    </source>
</evidence>
<comment type="similarity">
    <text evidence="4 14">Belongs to the cytochrome P450 family.</text>
</comment>
<dbReference type="OMA" id="WHISTIS"/>
<evidence type="ECO:0000256" key="9">
    <source>
        <dbReference type="ARBA" id="ARBA00023002"/>
    </source>
</evidence>